<evidence type="ECO:0000256" key="1">
    <source>
        <dbReference type="ARBA" id="ARBA00004123"/>
    </source>
</evidence>
<reference evidence="13" key="1">
    <citation type="journal article" date="2002" name="Science">
        <title>The draft genome of Ciona intestinalis: insights into chordate and vertebrate origins.</title>
        <authorList>
            <person name="Dehal P."/>
            <person name="Satou Y."/>
            <person name="Campbell R.K."/>
            <person name="Chapman J."/>
            <person name="Degnan B."/>
            <person name="De Tomaso A."/>
            <person name="Davidson B."/>
            <person name="Di Gregorio A."/>
            <person name="Gelpke M."/>
            <person name="Goodstein D.M."/>
            <person name="Harafuji N."/>
            <person name="Hastings K.E."/>
            <person name="Ho I."/>
            <person name="Hotta K."/>
            <person name="Huang W."/>
            <person name="Kawashima T."/>
            <person name="Lemaire P."/>
            <person name="Martinez D."/>
            <person name="Meinertzhagen I.A."/>
            <person name="Necula S."/>
            <person name="Nonaka M."/>
            <person name="Putnam N."/>
            <person name="Rash S."/>
            <person name="Saiga H."/>
            <person name="Satake M."/>
            <person name="Terry A."/>
            <person name="Yamada L."/>
            <person name="Wang H.G."/>
            <person name="Awazu S."/>
            <person name="Azumi K."/>
            <person name="Boore J."/>
            <person name="Branno M."/>
            <person name="Chin-Bow S."/>
            <person name="DeSantis R."/>
            <person name="Doyle S."/>
            <person name="Francino P."/>
            <person name="Keys D.N."/>
            <person name="Haga S."/>
            <person name="Hayashi H."/>
            <person name="Hino K."/>
            <person name="Imai K.S."/>
            <person name="Inaba K."/>
            <person name="Kano S."/>
            <person name="Kobayashi K."/>
            <person name="Kobayashi M."/>
            <person name="Lee B.I."/>
            <person name="Makabe K.W."/>
            <person name="Manohar C."/>
            <person name="Matassi G."/>
            <person name="Medina M."/>
            <person name="Mochizuki Y."/>
            <person name="Mount S."/>
            <person name="Morishita T."/>
            <person name="Miura S."/>
            <person name="Nakayama A."/>
            <person name="Nishizaka S."/>
            <person name="Nomoto H."/>
            <person name="Ohta F."/>
            <person name="Oishi K."/>
            <person name="Rigoutsos I."/>
            <person name="Sano M."/>
            <person name="Sasaki A."/>
            <person name="Sasakura Y."/>
            <person name="Shoguchi E."/>
            <person name="Shin-i T."/>
            <person name="Spagnuolo A."/>
            <person name="Stainier D."/>
            <person name="Suzuki M.M."/>
            <person name="Tassy O."/>
            <person name="Takatori N."/>
            <person name="Tokuoka M."/>
            <person name="Yagi K."/>
            <person name="Yoshizaki F."/>
            <person name="Wada S."/>
            <person name="Zhang C."/>
            <person name="Hyatt P.D."/>
            <person name="Larimer F."/>
            <person name="Detter C."/>
            <person name="Doggett N."/>
            <person name="Glavina T."/>
            <person name="Hawkins T."/>
            <person name="Richardson P."/>
            <person name="Lucas S."/>
            <person name="Kohara Y."/>
            <person name="Levine M."/>
            <person name="Satoh N."/>
            <person name="Rokhsar D.S."/>
        </authorList>
    </citation>
    <scope>NUCLEOTIDE SEQUENCE [LARGE SCALE GENOMIC DNA]</scope>
</reference>
<dbReference type="Proteomes" id="UP000008144">
    <property type="component" value="Chromosome 2"/>
</dbReference>
<comment type="subcellular location">
    <subcellularLocation>
        <location evidence="1">Nucleus</location>
    </subcellularLocation>
</comment>
<feature type="compositionally biased region" description="Basic residues" evidence="10">
    <location>
        <begin position="194"/>
        <end position="242"/>
    </location>
</feature>
<dbReference type="SMART" id="SM00360">
    <property type="entry name" value="RRM"/>
    <property type="match status" value="2"/>
</dbReference>
<dbReference type="CDD" id="cd12337">
    <property type="entry name" value="RRM1_SRSF4_like"/>
    <property type="match status" value="1"/>
</dbReference>
<evidence type="ECO:0000313" key="13">
    <source>
        <dbReference type="Proteomes" id="UP000008144"/>
    </source>
</evidence>
<evidence type="ECO:0000256" key="10">
    <source>
        <dbReference type="SAM" id="MobiDB-lite"/>
    </source>
</evidence>
<evidence type="ECO:0000313" key="12">
    <source>
        <dbReference type="Ensembl" id="ENSCINP00000014783.3"/>
    </source>
</evidence>
<dbReference type="EMBL" id="EAAA01001565">
    <property type="status" value="NOT_ANNOTATED_CDS"/>
    <property type="molecule type" value="Genomic_DNA"/>
</dbReference>
<feature type="region of interest" description="Disordered" evidence="10">
    <location>
        <begin position="74"/>
        <end position="115"/>
    </location>
</feature>
<evidence type="ECO:0000256" key="7">
    <source>
        <dbReference type="ARBA" id="ARBA00023187"/>
    </source>
</evidence>
<feature type="domain" description="RRM" evidence="11">
    <location>
        <begin position="118"/>
        <end position="191"/>
    </location>
</feature>
<dbReference type="FunFam" id="3.30.70.330:FF:000028">
    <property type="entry name" value="Putative serine/arginine-rich splicing factor 4"/>
    <property type="match status" value="1"/>
</dbReference>
<dbReference type="FunCoup" id="F6Y7T8">
    <property type="interactions" value="23"/>
</dbReference>
<evidence type="ECO:0000256" key="6">
    <source>
        <dbReference type="ARBA" id="ARBA00022884"/>
    </source>
</evidence>
<evidence type="ECO:0000256" key="9">
    <source>
        <dbReference type="PROSITE-ProRule" id="PRU00176"/>
    </source>
</evidence>
<feature type="region of interest" description="Disordered" evidence="10">
    <location>
        <begin position="180"/>
        <end position="283"/>
    </location>
</feature>
<keyword evidence="5" id="KW-0677">Repeat</keyword>
<dbReference type="Ensembl" id="ENSCINT00000014783.3">
    <property type="protein sequence ID" value="ENSCINP00000014783.3"/>
    <property type="gene ID" value="ENSCING00000011362.2"/>
</dbReference>
<proteinExistence type="inferred from homology"/>
<keyword evidence="6 9" id="KW-0694">RNA-binding</keyword>
<evidence type="ECO:0000256" key="4">
    <source>
        <dbReference type="ARBA" id="ARBA00022664"/>
    </source>
</evidence>
<comment type="similarity">
    <text evidence="2">Belongs to the splicing factor SR family.</text>
</comment>
<feature type="domain" description="RRM" evidence="11">
    <location>
        <begin position="5"/>
        <end position="75"/>
    </location>
</feature>
<dbReference type="PANTHER" id="PTHR23003:SF51">
    <property type="entry name" value="SERINE-ARGININE PROTEIN 55"/>
    <property type="match status" value="1"/>
</dbReference>
<reference evidence="12" key="2">
    <citation type="journal article" date="2008" name="Genome Biol.">
        <title>Improved genome assembly and evidence-based global gene model set for the chordate Ciona intestinalis: new insight into intron and operon populations.</title>
        <authorList>
            <person name="Satou Y."/>
            <person name="Mineta K."/>
            <person name="Ogasawara M."/>
            <person name="Sasakura Y."/>
            <person name="Shoguchi E."/>
            <person name="Ueno K."/>
            <person name="Yamada L."/>
            <person name="Matsumoto J."/>
            <person name="Wasserscheid J."/>
            <person name="Dewar K."/>
            <person name="Wiley G.B."/>
            <person name="Macmil S.L."/>
            <person name="Roe B.A."/>
            <person name="Zeller R.W."/>
            <person name="Hastings K.E."/>
            <person name="Lemaire P."/>
            <person name="Lindquist E."/>
            <person name="Endo T."/>
            <person name="Hotta K."/>
            <person name="Inaba K."/>
        </authorList>
    </citation>
    <scope>NUCLEOTIDE SEQUENCE [LARGE SCALE GENOMIC DNA]</scope>
    <source>
        <strain evidence="12">wild type</strain>
    </source>
</reference>
<dbReference type="STRING" id="7719.ENSCINP00000014783"/>
<dbReference type="AlphaFoldDB" id="F6Y7T8"/>
<protein>
    <recommendedName>
        <fullName evidence="11">RRM domain-containing protein</fullName>
    </recommendedName>
</protein>
<dbReference type="GO" id="GO:0000381">
    <property type="term" value="P:regulation of alternative mRNA splicing, via spliceosome"/>
    <property type="evidence" value="ECO:0000318"/>
    <property type="project" value="GO_Central"/>
</dbReference>
<sequence>MSYRSRVYIGRLSHRARENDVEHFFRGYGKINDLMLKNGFGFVIFDDERDADDAIHDLNGKSLCGERVMLEIAKGTPRGPGAPPDSRRESSSRRSSSSSYYQQQQPRSSTKGIPNHGYRLIVENLSSRVTWQDLKDYMRQCGEVVYADANRYRRNEGVVEFSSRKEMKYAIEKLNGTEINGRHIKLTPNIKSPSRSRSRSGSRGRKSGRYSRSRSRSGSRDKSKRSSSRSRSRSPKKAGKRSASKDNHNGVDKRKHSPHSDGSYRSRSRTGSPDGRKSASRSP</sequence>
<evidence type="ECO:0000256" key="5">
    <source>
        <dbReference type="ARBA" id="ARBA00022737"/>
    </source>
</evidence>
<reference evidence="12" key="3">
    <citation type="submission" date="2025-08" db="UniProtKB">
        <authorList>
            <consortium name="Ensembl"/>
        </authorList>
    </citation>
    <scope>IDENTIFICATION</scope>
</reference>
<dbReference type="InterPro" id="IPR035979">
    <property type="entry name" value="RBD_domain_sf"/>
</dbReference>
<keyword evidence="4" id="KW-0507">mRNA processing</keyword>
<organism evidence="12 13">
    <name type="scientific">Ciona intestinalis</name>
    <name type="common">Transparent sea squirt</name>
    <name type="synonym">Ascidia intestinalis</name>
    <dbReference type="NCBI Taxonomy" id="7719"/>
    <lineage>
        <taxon>Eukaryota</taxon>
        <taxon>Metazoa</taxon>
        <taxon>Chordata</taxon>
        <taxon>Tunicata</taxon>
        <taxon>Ascidiacea</taxon>
        <taxon>Phlebobranchia</taxon>
        <taxon>Cionidae</taxon>
        <taxon>Ciona</taxon>
    </lineage>
</organism>
<dbReference type="Pfam" id="PF00076">
    <property type="entry name" value="RRM_1"/>
    <property type="match status" value="2"/>
</dbReference>
<dbReference type="InParanoid" id="F6Y7T8"/>
<dbReference type="GO" id="GO:0008380">
    <property type="term" value="P:RNA splicing"/>
    <property type="evidence" value="ECO:0007669"/>
    <property type="project" value="UniProtKB-KW"/>
</dbReference>
<dbReference type="GO" id="GO:0003729">
    <property type="term" value="F:mRNA binding"/>
    <property type="evidence" value="ECO:0000318"/>
    <property type="project" value="GO_Central"/>
</dbReference>
<dbReference type="HOGENOM" id="CLU_012062_34_2_1"/>
<evidence type="ECO:0000256" key="8">
    <source>
        <dbReference type="ARBA" id="ARBA00023242"/>
    </source>
</evidence>
<keyword evidence="3" id="KW-0597">Phosphoprotein</keyword>
<dbReference type="PANTHER" id="PTHR23003">
    <property type="entry name" value="RNA RECOGNITION MOTIF RRM DOMAIN CONTAINING PROTEIN"/>
    <property type="match status" value="1"/>
</dbReference>
<keyword evidence="8" id="KW-0539">Nucleus</keyword>
<dbReference type="InterPro" id="IPR000504">
    <property type="entry name" value="RRM_dom"/>
</dbReference>
<dbReference type="Gene3D" id="3.30.70.330">
    <property type="match status" value="2"/>
</dbReference>
<feature type="compositionally biased region" description="Basic and acidic residues" evidence="10">
    <location>
        <begin position="243"/>
        <end position="264"/>
    </location>
</feature>
<dbReference type="GO" id="GO:0006397">
    <property type="term" value="P:mRNA processing"/>
    <property type="evidence" value="ECO:0007669"/>
    <property type="project" value="UniProtKB-KW"/>
</dbReference>
<dbReference type="SUPFAM" id="SSF54928">
    <property type="entry name" value="RNA-binding domain, RBD"/>
    <property type="match status" value="1"/>
</dbReference>
<dbReference type="OMA" id="DANRYRR"/>
<feature type="compositionally biased region" description="Low complexity" evidence="10">
    <location>
        <begin position="93"/>
        <end position="109"/>
    </location>
</feature>
<name>F6Y7T8_CIOIN</name>
<reference evidence="12" key="4">
    <citation type="submission" date="2025-09" db="UniProtKB">
        <authorList>
            <consortium name="Ensembl"/>
        </authorList>
    </citation>
    <scope>IDENTIFICATION</scope>
</reference>
<dbReference type="InterPro" id="IPR012677">
    <property type="entry name" value="Nucleotide-bd_a/b_plait_sf"/>
</dbReference>
<evidence type="ECO:0000259" key="11">
    <source>
        <dbReference type="PROSITE" id="PS50102"/>
    </source>
</evidence>
<evidence type="ECO:0000256" key="2">
    <source>
        <dbReference type="ARBA" id="ARBA00010269"/>
    </source>
</evidence>
<dbReference type="GO" id="GO:0016607">
    <property type="term" value="C:nuclear speck"/>
    <property type="evidence" value="ECO:0000318"/>
    <property type="project" value="GO_Central"/>
</dbReference>
<dbReference type="InterPro" id="IPR050374">
    <property type="entry name" value="RRT5_SRSF_SR"/>
</dbReference>
<dbReference type="GeneTree" id="ENSGT00940000156213"/>
<keyword evidence="7" id="KW-0508">mRNA splicing</keyword>
<evidence type="ECO:0000256" key="3">
    <source>
        <dbReference type="ARBA" id="ARBA00022553"/>
    </source>
</evidence>
<keyword evidence="13" id="KW-1185">Reference proteome</keyword>
<accession>F6Y7T8</accession>
<dbReference type="FunFam" id="3.30.70.330:FF:001067">
    <property type="entry name" value="Serine/arginine-rich splicing factor 4"/>
    <property type="match status" value="1"/>
</dbReference>
<dbReference type="PROSITE" id="PS50102">
    <property type="entry name" value="RRM"/>
    <property type="match status" value="2"/>
</dbReference>